<name>A0A9P6RU05_9FUNG</name>
<accession>A0A9P6RU05</accession>
<dbReference type="EMBL" id="JAAAIP010000119">
    <property type="protein sequence ID" value="KAG0325265.1"/>
    <property type="molecule type" value="Genomic_DNA"/>
</dbReference>
<keyword evidence="2" id="KW-1185">Reference proteome</keyword>
<dbReference type="Gene3D" id="2.40.50.140">
    <property type="entry name" value="Nucleic acid-binding proteins"/>
    <property type="match status" value="1"/>
</dbReference>
<protein>
    <submittedName>
        <fullName evidence="1">Uncharacterized protein</fullName>
    </submittedName>
</protein>
<dbReference type="Proteomes" id="UP000738325">
    <property type="component" value="Unassembled WGS sequence"/>
</dbReference>
<dbReference type="InterPro" id="IPR012340">
    <property type="entry name" value="NA-bd_OB-fold"/>
</dbReference>
<comment type="caution">
    <text evidence="1">The sequence shown here is derived from an EMBL/GenBank/DDBJ whole genome shotgun (WGS) entry which is preliminary data.</text>
</comment>
<sequence>DDGTGAIPCLMWIPDQYLAVQDMSNIPSLLPHQLGQVVKIVGRPSDFRGSIQITFEPGNSVVCTDPNDETVFRLRVLKLEKDVYSRPVVLPDIVLQEARMRKDLKADVTLASLLDHLRAWTTGRKVQEFEFIEMLDNEQNRLFARHVVQTETPSLLPDETEKQVRSMMVKCLGQLVKEGTIETIDVEEMTFRVARRTIAREVVEQDAAGKSRKVVLLDDDDDDD</sequence>
<proteinExistence type="predicted"/>
<feature type="non-terminal residue" evidence="1">
    <location>
        <position position="1"/>
    </location>
</feature>
<dbReference type="AlphaFoldDB" id="A0A9P6RU05"/>
<reference evidence="1" key="1">
    <citation type="journal article" date="2020" name="Fungal Divers.">
        <title>Resolving the Mortierellaceae phylogeny through synthesis of multi-gene phylogenetics and phylogenomics.</title>
        <authorList>
            <person name="Vandepol N."/>
            <person name="Liber J."/>
            <person name="Desiro A."/>
            <person name="Na H."/>
            <person name="Kennedy M."/>
            <person name="Barry K."/>
            <person name="Grigoriev I.V."/>
            <person name="Miller A.N."/>
            <person name="O'Donnell K."/>
            <person name="Stajich J.E."/>
            <person name="Bonito G."/>
        </authorList>
    </citation>
    <scope>NUCLEOTIDE SEQUENCE</scope>
    <source>
        <strain evidence="1">REB-010B</strain>
    </source>
</reference>
<evidence type="ECO:0000313" key="2">
    <source>
        <dbReference type="Proteomes" id="UP000738325"/>
    </source>
</evidence>
<gene>
    <name evidence="1" type="ORF">BGZ99_000842</name>
</gene>
<evidence type="ECO:0000313" key="1">
    <source>
        <dbReference type="EMBL" id="KAG0325265.1"/>
    </source>
</evidence>
<organism evidence="1 2">
    <name type="scientific">Dissophora globulifera</name>
    <dbReference type="NCBI Taxonomy" id="979702"/>
    <lineage>
        <taxon>Eukaryota</taxon>
        <taxon>Fungi</taxon>
        <taxon>Fungi incertae sedis</taxon>
        <taxon>Mucoromycota</taxon>
        <taxon>Mortierellomycotina</taxon>
        <taxon>Mortierellomycetes</taxon>
        <taxon>Mortierellales</taxon>
        <taxon>Mortierellaceae</taxon>
        <taxon>Dissophora</taxon>
    </lineage>
</organism>
<dbReference type="OrthoDB" id="77828at2759"/>